<accession>A0A844HMF9</accession>
<evidence type="ECO:0000313" key="2">
    <source>
        <dbReference type="Proteomes" id="UP000449846"/>
    </source>
</evidence>
<dbReference type="Proteomes" id="UP000449846">
    <property type="component" value="Unassembled WGS sequence"/>
</dbReference>
<proteinExistence type="predicted"/>
<dbReference type="EMBL" id="WMIG01000013">
    <property type="protein sequence ID" value="MTH61110.1"/>
    <property type="molecule type" value="Genomic_DNA"/>
</dbReference>
<comment type="caution">
    <text evidence="1">The sequence shown here is derived from an EMBL/GenBank/DDBJ whole genome shotgun (WGS) entry which is preliminary data.</text>
</comment>
<sequence>MKALWWMVFMTLWVANLATLYSLDNWSGQMIRVILQSALVATLPTYLSYRQIVAS</sequence>
<organism evidence="1 2">
    <name type="scientific">Paracoccus litorisediminis</name>
    <dbReference type="NCBI Taxonomy" id="2006130"/>
    <lineage>
        <taxon>Bacteria</taxon>
        <taxon>Pseudomonadati</taxon>
        <taxon>Pseudomonadota</taxon>
        <taxon>Alphaproteobacteria</taxon>
        <taxon>Rhodobacterales</taxon>
        <taxon>Paracoccaceae</taxon>
        <taxon>Paracoccus</taxon>
    </lineage>
</organism>
<gene>
    <name evidence="1" type="ORF">GL300_18025</name>
</gene>
<dbReference type="AlphaFoldDB" id="A0A844HMF9"/>
<reference evidence="1 2" key="1">
    <citation type="submission" date="2019-11" db="EMBL/GenBank/DDBJ databases">
        <authorList>
            <person name="Dong K."/>
        </authorList>
    </citation>
    <scope>NUCLEOTIDE SEQUENCE [LARGE SCALE GENOMIC DNA]</scope>
    <source>
        <strain evidence="1 2">NBRC 112902</strain>
    </source>
</reference>
<protein>
    <submittedName>
        <fullName evidence="1">Uncharacterized protein</fullName>
    </submittedName>
</protein>
<evidence type="ECO:0000313" key="1">
    <source>
        <dbReference type="EMBL" id="MTH61110.1"/>
    </source>
</evidence>
<keyword evidence="2" id="KW-1185">Reference proteome</keyword>
<name>A0A844HMF9_9RHOB</name>